<organism evidence="1 2">
    <name type="scientific">Paracoccus homiensis</name>
    <dbReference type="NCBI Taxonomy" id="364199"/>
    <lineage>
        <taxon>Bacteria</taxon>
        <taxon>Pseudomonadati</taxon>
        <taxon>Pseudomonadota</taxon>
        <taxon>Alphaproteobacteria</taxon>
        <taxon>Rhodobacterales</taxon>
        <taxon>Paracoccaceae</taxon>
        <taxon>Paracoccus</taxon>
    </lineage>
</organism>
<dbReference type="STRING" id="364199.SAMN04489858_12064"/>
<dbReference type="AlphaFoldDB" id="A0A1I0J0X5"/>
<proteinExistence type="predicted"/>
<evidence type="ECO:0000313" key="1">
    <source>
        <dbReference type="EMBL" id="SEU03304.1"/>
    </source>
</evidence>
<name>A0A1I0J0X5_9RHOB</name>
<gene>
    <name evidence="1" type="ORF">SAMN04489858_12064</name>
</gene>
<sequence length="177" mass="19488">MTARPVIRMDIGEGRERRLFLGVDELRQIKKETGRGFFALFSQFHLNAEPDEVQAVIRLALIGGGMSPSEAEDIATYYATPPRPMRKAYEAAHKVLSAIWNGIDPQDGAKDGERVSDDQMDRLIDRILGSALKNGASIDTRNLSIADLLSLVRAANDDPDDKPAAPVDLFMKLHGSK</sequence>
<dbReference type="InterPro" id="IPR021791">
    <property type="entry name" value="Phage_TAC_11"/>
</dbReference>
<keyword evidence="2" id="KW-1185">Reference proteome</keyword>
<dbReference type="EMBL" id="FOHO01000020">
    <property type="protein sequence ID" value="SEU03304.1"/>
    <property type="molecule type" value="Genomic_DNA"/>
</dbReference>
<dbReference type="OrthoDB" id="7509188at2"/>
<dbReference type="Proteomes" id="UP000199180">
    <property type="component" value="Unassembled WGS sequence"/>
</dbReference>
<protein>
    <submittedName>
        <fullName evidence="1">Phage tail tube protein, GTA-gp10</fullName>
    </submittedName>
</protein>
<dbReference type="Pfam" id="PF11836">
    <property type="entry name" value="Phage_TAC_11"/>
    <property type="match status" value="1"/>
</dbReference>
<evidence type="ECO:0000313" key="2">
    <source>
        <dbReference type="Proteomes" id="UP000199180"/>
    </source>
</evidence>
<accession>A0A1I0J0X5</accession>
<reference evidence="1 2" key="1">
    <citation type="submission" date="2016-10" db="EMBL/GenBank/DDBJ databases">
        <authorList>
            <person name="de Groot N.N."/>
        </authorList>
    </citation>
    <scope>NUCLEOTIDE SEQUENCE [LARGE SCALE GENOMIC DNA]</scope>
    <source>
        <strain evidence="1 2">DSM 17862</strain>
    </source>
</reference>